<sequence length="364" mass="39520">MHHSFYASMQLLQQPQVLLKKGWKVLVVLLLGLMVVAGSLGGVLSIFIGESESSTDSQAPIGFYGGNVGLSPETEQYRSMVQEVLTDYGIPEYESVILAIIQVESKGLLADVMQSSESAGLAPNAFTNPLQSIEQGVKYMKANIDYARERGVTDVGALLMGYNFGTAYIQYIARNGGVHTLELAEQYSKNIVAPSLGNTTGITMPYRNAISEANGKPYIYYNGGNFHYADLVGQYLVAGTGNQEAINGDVQHLLDVSKQYLGVPYVWGGKTPNGWDCSGFVGWVYKEAWGIDVSTWTVTQALVGERIPVSEAKAGDMLFWGPTGAETHVAIYLGDGTFIHAPQPGDVTKITPLQYFQPDFAVRM</sequence>
<evidence type="ECO:0000313" key="8">
    <source>
        <dbReference type="EMBL" id="CZR07855.1"/>
    </source>
</evidence>
<protein>
    <submittedName>
        <fullName evidence="9">NlpC/P60 family protein</fullName>
    </submittedName>
</protein>
<organism evidence="8 10">
    <name type="scientific">Trichococcus ilyis</name>
    <dbReference type="NCBI Taxonomy" id="640938"/>
    <lineage>
        <taxon>Bacteria</taxon>
        <taxon>Bacillati</taxon>
        <taxon>Bacillota</taxon>
        <taxon>Bacilli</taxon>
        <taxon>Lactobacillales</taxon>
        <taxon>Carnobacteriaceae</taxon>
        <taxon>Trichococcus</taxon>
    </lineage>
</organism>
<dbReference type="Gene3D" id="1.10.530.10">
    <property type="match status" value="1"/>
</dbReference>
<evidence type="ECO:0000256" key="5">
    <source>
        <dbReference type="ARBA" id="ARBA00022807"/>
    </source>
</evidence>
<keyword evidence="4" id="KW-0378">Hydrolase</keyword>
<keyword evidence="6" id="KW-0812">Transmembrane</keyword>
<dbReference type="Pfam" id="PF13702">
    <property type="entry name" value="Lysozyme_like"/>
    <property type="match status" value="1"/>
</dbReference>
<evidence type="ECO:0000256" key="4">
    <source>
        <dbReference type="ARBA" id="ARBA00022801"/>
    </source>
</evidence>
<evidence type="ECO:0000313" key="9">
    <source>
        <dbReference type="EMBL" id="SEJ82462.1"/>
    </source>
</evidence>
<accession>A0A143Z9R2</accession>
<dbReference type="InterPro" id="IPR047194">
    <property type="entry name" value="CwlT-like_lysozyme"/>
</dbReference>
<dbReference type="InterPro" id="IPR038765">
    <property type="entry name" value="Papain-like_cys_pep_sf"/>
</dbReference>
<dbReference type="GO" id="GO:0006508">
    <property type="term" value="P:proteolysis"/>
    <property type="evidence" value="ECO:0007669"/>
    <property type="project" value="UniProtKB-KW"/>
</dbReference>
<gene>
    <name evidence="9" type="ORF">SAMN05216375_12922</name>
    <name evidence="8" type="ORF">TR210_2493</name>
</gene>
<dbReference type="PROSITE" id="PS51935">
    <property type="entry name" value="NLPC_P60"/>
    <property type="match status" value="1"/>
</dbReference>
<dbReference type="EMBL" id="FNYT01000029">
    <property type="protein sequence ID" value="SEJ82462.1"/>
    <property type="molecule type" value="Genomic_DNA"/>
</dbReference>
<evidence type="ECO:0000313" key="11">
    <source>
        <dbReference type="Proteomes" id="UP000199280"/>
    </source>
</evidence>
<dbReference type="PANTHER" id="PTHR47053:SF1">
    <property type="entry name" value="MUREIN DD-ENDOPEPTIDASE MEPH-RELATED"/>
    <property type="match status" value="1"/>
</dbReference>
<dbReference type="InterPro" id="IPR023346">
    <property type="entry name" value="Lysozyme-like_dom_sf"/>
</dbReference>
<reference evidence="8 10" key="1">
    <citation type="submission" date="2016-02" db="EMBL/GenBank/DDBJ databases">
        <authorList>
            <person name="Wen L."/>
            <person name="He K."/>
            <person name="Yang H."/>
        </authorList>
    </citation>
    <scope>NUCLEOTIDE SEQUENCE [LARGE SCALE GENOMIC DNA]</scope>
    <source>
        <strain evidence="8">Trichococcus_R210</strain>
    </source>
</reference>
<dbReference type="OrthoDB" id="1654978at2"/>
<dbReference type="CDD" id="cd16891">
    <property type="entry name" value="CwlT-like"/>
    <property type="match status" value="1"/>
</dbReference>
<name>A0A143Z9R2_9LACT</name>
<evidence type="ECO:0000256" key="3">
    <source>
        <dbReference type="ARBA" id="ARBA00022670"/>
    </source>
</evidence>
<dbReference type="STRING" id="640938.TR210_2493"/>
<dbReference type="SUPFAM" id="SSF53955">
    <property type="entry name" value="Lysozyme-like"/>
    <property type="match status" value="1"/>
</dbReference>
<evidence type="ECO:0000259" key="7">
    <source>
        <dbReference type="PROSITE" id="PS51935"/>
    </source>
</evidence>
<dbReference type="InterPro" id="IPR000064">
    <property type="entry name" value="NLP_P60_dom"/>
</dbReference>
<dbReference type="GO" id="GO:0009986">
    <property type="term" value="C:cell surface"/>
    <property type="evidence" value="ECO:0007669"/>
    <property type="project" value="UniProtKB-SubCell"/>
</dbReference>
<keyword evidence="11" id="KW-1185">Reference proteome</keyword>
<dbReference type="RefSeq" id="WP_068624267.1">
    <property type="nucleotide sequence ID" value="NZ_FJNB01000023.1"/>
</dbReference>
<keyword evidence="6" id="KW-0472">Membrane</keyword>
<keyword evidence="5" id="KW-0788">Thiol protease</keyword>
<proteinExistence type="inferred from homology"/>
<dbReference type="Gene3D" id="3.90.1720.10">
    <property type="entry name" value="endopeptidase domain like (from Nostoc punctiforme)"/>
    <property type="match status" value="1"/>
</dbReference>
<dbReference type="Proteomes" id="UP000076878">
    <property type="component" value="Unassembled WGS sequence"/>
</dbReference>
<dbReference type="InterPro" id="IPR051202">
    <property type="entry name" value="Peptidase_C40"/>
</dbReference>
<dbReference type="Proteomes" id="UP000199280">
    <property type="component" value="Unassembled WGS sequence"/>
</dbReference>
<evidence type="ECO:0000256" key="6">
    <source>
        <dbReference type="SAM" id="Phobius"/>
    </source>
</evidence>
<keyword evidence="6" id="KW-1133">Transmembrane helix</keyword>
<comment type="similarity">
    <text evidence="2">Belongs to the peptidase C40 family.</text>
</comment>
<reference evidence="9 11" key="2">
    <citation type="submission" date="2016-10" db="EMBL/GenBank/DDBJ databases">
        <authorList>
            <person name="Varghese N."/>
            <person name="Submissions S."/>
        </authorList>
    </citation>
    <scope>NUCLEOTIDE SEQUENCE [LARGE SCALE GENOMIC DNA]</scope>
    <source>
        <strain evidence="9 11">DSM 22150</strain>
    </source>
</reference>
<feature type="domain" description="NlpC/P60" evidence="7">
    <location>
        <begin position="247"/>
        <end position="364"/>
    </location>
</feature>
<dbReference type="GO" id="GO:0008234">
    <property type="term" value="F:cysteine-type peptidase activity"/>
    <property type="evidence" value="ECO:0007669"/>
    <property type="project" value="UniProtKB-KW"/>
</dbReference>
<dbReference type="PANTHER" id="PTHR47053">
    <property type="entry name" value="MUREIN DD-ENDOPEPTIDASE MEPH-RELATED"/>
    <property type="match status" value="1"/>
</dbReference>
<evidence type="ECO:0000313" key="10">
    <source>
        <dbReference type="Proteomes" id="UP000076878"/>
    </source>
</evidence>
<keyword evidence="3" id="KW-0645">Protease</keyword>
<dbReference type="EMBL" id="FJNB01000023">
    <property type="protein sequence ID" value="CZR07855.1"/>
    <property type="molecule type" value="Genomic_DNA"/>
</dbReference>
<feature type="transmembrane region" description="Helical" evidence="6">
    <location>
        <begin position="25"/>
        <end position="48"/>
    </location>
</feature>
<dbReference type="SUPFAM" id="SSF54001">
    <property type="entry name" value="Cysteine proteinases"/>
    <property type="match status" value="1"/>
</dbReference>
<evidence type="ECO:0000256" key="1">
    <source>
        <dbReference type="ARBA" id="ARBA00004241"/>
    </source>
</evidence>
<dbReference type="Pfam" id="PF00877">
    <property type="entry name" value="NLPC_P60"/>
    <property type="match status" value="1"/>
</dbReference>
<comment type="subcellular location">
    <subcellularLocation>
        <location evidence="1">Cell surface</location>
    </subcellularLocation>
</comment>
<dbReference type="AlphaFoldDB" id="A0A143Z9R2"/>
<evidence type="ECO:0000256" key="2">
    <source>
        <dbReference type="ARBA" id="ARBA00007074"/>
    </source>
</evidence>